<proteinExistence type="predicted"/>
<dbReference type="RefSeq" id="WP_386766308.1">
    <property type="nucleotide sequence ID" value="NZ_JBHSTI010000008.1"/>
</dbReference>
<evidence type="ECO:0000313" key="2">
    <source>
        <dbReference type="Proteomes" id="UP001596138"/>
    </source>
</evidence>
<dbReference type="CDD" id="cd04488">
    <property type="entry name" value="RecG_wedge_OBF"/>
    <property type="match status" value="1"/>
</dbReference>
<dbReference type="Gene3D" id="2.40.50.140">
    <property type="entry name" value="Nucleic acid-binding proteins"/>
    <property type="match status" value="1"/>
</dbReference>
<protein>
    <submittedName>
        <fullName evidence="1">OB-fold nucleic acid binding domain-containing protein</fullName>
    </submittedName>
</protein>
<reference evidence="2" key="1">
    <citation type="journal article" date="2019" name="Int. J. Syst. Evol. Microbiol.">
        <title>The Global Catalogue of Microorganisms (GCM) 10K type strain sequencing project: providing services to taxonomists for standard genome sequencing and annotation.</title>
        <authorList>
            <consortium name="The Broad Institute Genomics Platform"/>
            <consortium name="The Broad Institute Genome Sequencing Center for Infectious Disease"/>
            <person name="Wu L."/>
            <person name="Ma J."/>
        </authorList>
    </citation>
    <scope>NUCLEOTIDE SEQUENCE [LARGE SCALE GENOMIC DNA]</scope>
    <source>
        <strain evidence="2">CGMCC 4.7317</strain>
    </source>
</reference>
<gene>
    <name evidence="1" type="ORF">ACFQGU_10215</name>
</gene>
<dbReference type="InterPro" id="IPR012340">
    <property type="entry name" value="NA-bd_OB-fold"/>
</dbReference>
<organism evidence="1 2">
    <name type="scientific">Longivirga aurantiaca</name>
    <dbReference type="NCBI Taxonomy" id="1837743"/>
    <lineage>
        <taxon>Bacteria</taxon>
        <taxon>Bacillati</taxon>
        <taxon>Actinomycetota</taxon>
        <taxon>Actinomycetes</taxon>
        <taxon>Sporichthyales</taxon>
        <taxon>Sporichthyaceae</taxon>
        <taxon>Longivirga</taxon>
    </lineage>
</organism>
<dbReference type="Proteomes" id="UP001596138">
    <property type="component" value="Unassembled WGS sequence"/>
</dbReference>
<keyword evidence="2" id="KW-1185">Reference proteome</keyword>
<dbReference type="EMBL" id="JBHSTI010000008">
    <property type="protein sequence ID" value="MFC6238254.1"/>
    <property type="molecule type" value="Genomic_DNA"/>
</dbReference>
<sequence length="123" mass="13334">MSSSRRGPFARLLRTQAEVDADRLETEATAQGATLVRDCQGGCVSTVSGRLRSVTLRPVGKAPAVEAELWDGTGRLTLLFLGRRRIPGITPGRHVVVHGRAIVRDGDRTMVNPRYELVPSSAE</sequence>
<comment type="caution">
    <text evidence="1">The sequence shown here is derived from an EMBL/GenBank/DDBJ whole genome shotgun (WGS) entry which is preliminary data.</text>
</comment>
<evidence type="ECO:0000313" key="1">
    <source>
        <dbReference type="EMBL" id="MFC6238254.1"/>
    </source>
</evidence>
<name>A0ABW1T1S0_9ACTN</name>
<accession>A0ABW1T1S0</accession>